<keyword evidence="2" id="KW-1133">Transmembrane helix</keyword>
<dbReference type="EMBL" id="JAODUP010000116">
    <property type="protein sequence ID" value="KAK2161455.1"/>
    <property type="molecule type" value="Genomic_DNA"/>
</dbReference>
<feature type="region of interest" description="Disordered" evidence="1">
    <location>
        <begin position="127"/>
        <end position="156"/>
    </location>
</feature>
<evidence type="ECO:0000256" key="1">
    <source>
        <dbReference type="SAM" id="MobiDB-lite"/>
    </source>
</evidence>
<name>A0AAD9N952_9ANNE</name>
<evidence type="ECO:0000313" key="4">
    <source>
        <dbReference type="Proteomes" id="UP001208570"/>
    </source>
</evidence>
<feature type="region of interest" description="Disordered" evidence="1">
    <location>
        <begin position="173"/>
        <end position="207"/>
    </location>
</feature>
<feature type="compositionally biased region" description="Basic and acidic residues" evidence="1">
    <location>
        <begin position="183"/>
        <end position="206"/>
    </location>
</feature>
<feature type="compositionally biased region" description="Basic and acidic residues" evidence="1">
    <location>
        <begin position="127"/>
        <end position="136"/>
    </location>
</feature>
<comment type="caution">
    <text evidence="3">The sequence shown here is derived from an EMBL/GenBank/DDBJ whole genome shotgun (WGS) entry which is preliminary data.</text>
</comment>
<reference evidence="3" key="1">
    <citation type="journal article" date="2023" name="Mol. Biol. Evol.">
        <title>Third-Generation Sequencing Reveals the Adaptive Role of the Epigenome in Three Deep-Sea Polychaetes.</title>
        <authorList>
            <person name="Perez M."/>
            <person name="Aroh O."/>
            <person name="Sun Y."/>
            <person name="Lan Y."/>
            <person name="Juniper S.K."/>
            <person name="Young C.R."/>
            <person name="Angers B."/>
            <person name="Qian P.Y."/>
        </authorList>
    </citation>
    <scope>NUCLEOTIDE SEQUENCE</scope>
    <source>
        <strain evidence="3">P08H-3</strain>
    </source>
</reference>
<evidence type="ECO:0000256" key="2">
    <source>
        <dbReference type="SAM" id="Phobius"/>
    </source>
</evidence>
<sequence length="231" mass="26656">MHVDISLLQTLCQNVSGLQRPNPGVPAPGHGDVYGHISESHDNGNLTARDLDFQRERDRHAFLYIVVVLIFYSFGIIVAIIMYLKREKEDIVEEKAYDDFMNFRSDPDKRARYFRVQLMINQLNKVQRERDRRQCEEDQLESPVDGDPGSNNSISSSRSAEFLDIAVLHSGYEESHSSLQPRQTHDQVEKKIDEKSGSDFGKHRSEATICERTVMDSRLSKKEKNKHYNTL</sequence>
<keyword evidence="4" id="KW-1185">Reference proteome</keyword>
<protein>
    <submittedName>
        <fullName evidence="3">Uncharacterized protein</fullName>
    </submittedName>
</protein>
<gene>
    <name evidence="3" type="ORF">LSH36_116g02010</name>
</gene>
<keyword evidence="2" id="KW-0812">Transmembrane</keyword>
<dbReference type="AlphaFoldDB" id="A0AAD9N952"/>
<accession>A0AAD9N952</accession>
<evidence type="ECO:0000313" key="3">
    <source>
        <dbReference type="EMBL" id="KAK2161455.1"/>
    </source>
</evidence>
<organism evidence="3 4">
    <name type="scientific">Paralvinella palmiformis</name>
    <dbReference type="NCBI Taxonomy" id="53620"/>
    <lineage>
        <taxon>Eukaryota</taxon>
        <taxon>Metazoa</taxon>
        <taxon>Spiralia</taxon>
        <taxon>Lophotrochozoa</taxon>
        <taxon>Annelida</taxon>
        <taxon>Polychaeta</taxon>
        <taxon>Sedentaria</taxon>
        <taxon>Canalipalpata</taxon>
        <taxon>Terebellida</taxon>
        <taxon>Terebelliformia</taxon>
        <taxon>Alvinellidae</taxon>
        <taxon>Paralvinella</taxon>
    </lineage>
</organism>
<keyword evidence="2" id="KW-0472">Membrane</keyword>
<proteinExistence type="predicted"/>
<feature type="transmembrane region" description="Helical" evidence="2">
    <location>
        <begin position="61"/>
        <end position="84"/>
    </location>
</feature>
<dbReference type="Proteomes" id="UP001208570">
    <property type="component" value="Unassembled WGS sequence"/>
</dbReference>